<dbReference type="GO" id="GO:0048788">
    <property type="term" value="C:cytoskeleton of presynaptic active zone"/>
    <property type="evidence" value="ECO:0007669"/>
    <property type="project" value="TreeGrafter"/>
</dbReference>
<dbReference type="Gene3D" id="2.30.42.10">
    <property type="match status" value="1"/>
</dbReference>
<keyword evidence="3 7" id="KW-0863">Zinc-finger</keyword>
<evidence type="ECO:0000256" key="9">
    <source>
        <dbReference type="SAM" id="MobiDB-lite"/>
    </source>
</evidence>
<dbReference type="InterPro" id="IPR013083">
    <property type="entry name" value="Znf_RING/FYVE/PHD"/>
</dbReference>
<feature type="compositionally biased region" description="Polar residues" evidence="9">
    <location>
        <begin position="999"/>
        <end position="1010"/>
    </location>
</feature>
<feature type="compositionally biased region" description="Basic and acidic residues" evidence="9">
    <location>
        <begin position="984"/>
        <end position="998"/>
    </location>
</feature>
<evidence type="ECO:0000313" key="14">
    <source>
        <dbReference type="EMBL" id="CAH1774586.1"/>
    </source>
</evidence>
<feature type="compositionally biased region" description="Basic and acidic residues" evidence="9">
    <location>
        <begin position="807"/>
        <end position="829"/>
    </location>
</feature>
<dbReference type="GO" id="GO:0042734">
    <property type="term" value="C:presynaptic membrane"/>
    <property type="evidence" value="ECO:0007669"/>
    <property type="project" value="TreeGrafter"/>
</dbReference>
<feature type="compositionally biased region" description="Polar residues" evidence="9">
    <location>
        <begin position="1409"/>
        <end position="1421"/>
    </location>
</feature>
<dbReference type="Gene3D" id="3.30.40.10">
    <property type="entry name" value="Zinc/RING finger domain, C3HC4 (zinc finger)"/>
    <property type="match status" value="1"/>
</dbReference>
<dbReference type="GO" id="GO:0044325">
    <property type="term" value="F:transmembrane transporter binding"/>
    <property type="evidence" value="ECO:0007669"/>
    <property type="project" value="TreeGrafter"/>
</dbReference>
<feature type="compositionally biased region" description="Basic and acidic residues" evidence="9">
    <location>
        <begin position="254"/>
        <end position="304"/>
    </location>
</feature>
<dbReference type="FunFam" id="2.60.40.150:FF:000001">
    <property type="entry name" value="Regulating synaptic membrane exocytosis 3, isoform CRA_a"/>
    <property type="match status" value="1"/>
</dbReference>
<feature type="compositionally biased region" description="Basic and acidic residues" evidence="9">
    <location>
        <begin position="1229"/>
        <end position="1245"/>
    </location>
</feature>
<name>A0A8S4N2T7_OWEFU</name>
<feature type="coiled-coil region" evidence="8">
    <location>
        <begin position="29"/>
        <end position="63"/>
    </location>
</feature>
<feature type="domain" description="FYVE-type" evidence="12">
    <location>
        <begin position="75"/>
        <end position="138"/>
    </location>
</feature>
<evidence type="ECO:0000256" key="5">
    <source>
        <dbReference type="ARBA" id="ARBA00023018"/>
    </source>
</evidence>
<feature type="compositionally biased region" description="Basic and acidic residues" evidence="9">
    <location>
        <begin position="347"/>
        <end position="461"/>
    </location>
</feature>
<dbReference type="GO" id="GO:0031267">
    <property type="term" value="F:small GTPase binding"/>
    <property type="evidence" value="ECO:0007669"/>
    <property type="project" value="InterPro"/>
</dbReference>
<keyword evidence="15" id="KW-1185">Reference proteome</keyword>
<feature type="compositionally biased region" description="Basic and acidic residues" evidence="9">
    <location>
        <begin position="213"/>
        <end position="241"/>
    </location>
</feature>
<reference evidence="14" key="1">
    <citation type="submission" date="2022-03" db="EMBL/GenBank/DDBJ databases">
        <authorList>
            <person name="Martin C."/>
        </authorList>
    </citation>
    <scope>NUCLEOTIDE SEQUENCE</scope>
</reference>
<dbReference type="Pfam" id="PF22601">
    <property type="entry name" value="RIM2a_ZnF"/>
    <property type="match status" value="1"/>
</dbReference>
<evidence type="ECO:0000259" key="10">
    <source>
        <dbReference type="PROSITE" id="PS50004"/>
    </source>
</evidence>
<proteinExistence type="predicted"/>
<dbReference type="GO" id="GO:0048167">
    <property type="term" value="P:regulation of synaptic plasticity"/>
    <property type="evidence" value="ECO:0007669"/>
    <property type="project" value="TreeGrafter"/>
</dbReference>
<protein>
    <recommendedName>
        <fullName evidence="16">Regulating synaptic membrane exocytosis protein 2-like</fullName>
    </recommendedName>
</protein>
<feature type="compositionally biased region" description="Polar residues" evidence="9">
    <location>
        <begin position="611"/>
        <end position="620"/>
    </location>
</feature>
<evidence type="ECO:0000256" key="1">
    <source>
        <dbReference type="ARBA" id="ARBA00022723"/>
    </source>
</evidence>
<feature type="compositionally biased region" description="Acidic residues" evidence="9">
    <location>
        <begin position="592"/>
        <end position="602"/>
    </location>
</feature>
<dbReference type="PROSITE" id="PS50004">
    <property type="entry name" value="C2"/>
    <property type="match status" value="2"/>
</dbReference>
<dbReference type="InterPro" id="IPR011011">
    <property type="entry name" value="Znf_FYVE_PHD"/>
</dbReference>
<dbReference type="PANTHER" id="PTHR12157">
    <property type="entry name" value="REGULATING SYNAPTIC MEMBRANE EXOCYTOSIS PROTEIN"/>
    <property type="match status" value="1"/>
</dbReference>
<dbReference type="SUPFAM" id="SSF49562">
    <property type="entry name" value="C2 domain (Calcium/lipid-binding domain, CaLB)"/>
    <property type="match status" value="2"/>
</dbReference>
<feature type="compositionally biased region" description="Low complexity" evidence="9">
    <location>
        <begin position="1336"/>
        <end position="1354"/>
    </location>
</feature>
<feature type="compositionally biased region" description="Polar residues" evidence="9">
    <location>
        <begin position="243"/>
        <end position="253"/>
    </location>
</feature>
<dbReference type="GO" id="GO:0008270">
    <property type="term" value="F:zinc ion binding"/>
    <property type="evidence" value="ECO:0007669"/>
    <property type="project" value="UniProtKB-KW"/>
</dbReference>
<dbReference type="PROSITE" id="PS50916">
    <property type="entry name" value="RABBD"/>
    <property type="match status" value="1"/>
</dbReference>
<comment type="caution">
    <text evidence="14">The sequence shown here is derived from an EMBL/GenBank/DDBJ whole genome shotgun (WGS) entry which is preliminary data.</text>
</comment>
<evidence type="ECO:0000256" key="8">
    <source>
        <dbReference type="SAM" id="Coils"/>
    </source>
</evidence>
<feature type="domain" description="C2" evidence="10">
    <location>
        <begin position="852"/>
        <end position="977"/>
    </location>
</feature>
<feature type="compositionally biased region" description="Basic and acidic residues" evidence="9">
    <location>
        <begin position="1365"/>
        <end position="1384"/>
    </location>
</feature>
<feature type="compositionally biased region" description="Basic and acidic residues" evidence="9">
    <location>
        <begin position="1108"/>
        <end position="1130"/>
    </location>
</feature>
<dbReference type="PROSITE" id="PS50178">
    <property type="entry name" value="ZF_FYVE"/>
    <property type="match status" value="1"/>
</dbReference>
<dbReference type="InterPro" id="IPR039032">
    <property type="entry name" value="Rim-like"/>
</dbReference>
<dbReference type="EMBL" id="CAIIXF020000001">
    <property type="protein sequence ID" value="CAH1774586.1"/>
    <property type="molecule type" value="Genomic_DNA"/>
</dbReference>
<dbReference type="GO" id="GO:0006886">
    <property type="term" value="P:intracellular protein transport"/>
    <property type="evidence" value="ECO:0007669"/>
    <property type="project" value="InterPro"/>
</dbReference>
<evidence type="ECO:0000256" key="3">
    <source>
        <dbReference type="ARBA" id="ARBA00022771"/>
    </source>
</evidence>
<feature type="compositionally biased region" description="Gly residues" evidence="9">
    <location>
        <begin position="1029"/>
        <end position="1040"/>
    </location>
</feature>
<dbReference type="PROSITE" id="PS50106">
    <property type="entry name" value="PDZ"/>
    <property type="match status" value="1"/>
</dbReference>
<evidence type="ECO:0000256" key="7">
    <source>
        <dbReference type="PROSITE-ProRule" id="PRU00091"/>
    </source>
</evidence>
<evidence type="ECO:0000259" key="13">
    <source>
        <dbReference type="PROSITE" id="PS50916"/>
    </source>
</evidence>
<dbReference type="InterPro" id="IPR035892">
    <property type="entry name" value="C2_domain_sf"/>
</dbReference>
<comment type="subcellular location">
    <subcellularLocation>
        <location evidence="6">Synapse</location>
    </subcellularLocation>
</comment>
<feature type="compositionally biased region" description="Basic residues" evidence="9">
    <location>
        <begin position="561"/>
        <end position="572"/>
    </location>
</feature>
<organism evidence="14 15">
    <name type="scientific">Owenia fusiformis</name>
    <name type="common">Polychaete worm</name>
    <dbReference type="NCBI Taxonomy" id="6347"/>
    <lineage>
        <taxon>Eukaryota</taxon>
        <taxon>Metazoa</taxon>
        <taxon>Spiralia</taxon>
        <taxon>Lophotrochozoa</taxon>
        <taxon>Annelida</taxon>
        <taxon>Polychaeta</taxon>
        <taxon>Sedentaria</taxon>
        <taxon>Canalipalpata</taxon>
        <taxon>Sabellida</taxon>
        <taxon>Oweniida</taxon>
        <taxon>Oweniidae</taxon>
        <taxon>Owenia</taxon>
    </lineage>
</organism>
<keyword evidence="1" id="KW-0479">Metal-binding</keyword>
<dbReference type="PANTHER" id="PTHR12157:SF21">
    <property type="entry name" value="RAB3 INTERACTING MOLECULE, ISOFORM F"/>
    <property type="match status" value="1"/>
</dbReference>
<feature type="domain" description="PDZ" evidence="11">
    <location>
        <begin position="722"/>
        <end position="795"/>
    </location>
</feature>
<dbReference type="InterPro" id="IPR036034">
    <property type="entry name" value="PDZ_sf"/>
</dbReference>
<keyword evidence="4" id="KW-0862">Zinc</keyword>
<dbReference type="OrthoDB" id="420032at2759"/>
<evidence type="ECO:0000259" key="12">
    <source>
        <dbReference type="PROSITE" id="PS50178"/>
    </source>
</evidence>
<dbReference type="InterPro" id="IPR054386">
    <property type="entry name" value="RIM_Znf"/>
</dbReference>
<gene>
    <name evidence="14" type="ORF">OFUS_LOCUS2017</name>
</gene>
<dbReference type="InterPro" id="IPR010911">
    <property type="entry name" value="Rab_BD"/>
</dbReference>
<evidence type="ECO:0000256" key="4">
    <source>
        <dbReference type="ARBA" id="ARBA00022833"/>
    </source>
</evidence>
<dbReference type="SUPFAM" id="SSF50156">
    <property type="entry name" value="PDZ domain-like"/>
    <property type="match status" value="1"/>
</dbReference>
<dbReference type="InterPro" id="IPR017455">
    <property type="entry name" value="Znf_FYVE-rel"/>
</dbReference>
<dbReference type="InterPro" id="IPR000008">
    <property type="entry name" value="C2_dom"/>
</dbReference>
<dbReference type="Gene3D" id="2.60.40.150">
    <property type="entry name" value="C2 domain"/>
    <property type="match status" value="2"/>
</dbReference>
<feature type="compositionally biased region" description="Basic and acidic residues" evidence="9">
    <location>
        <begin position="1205"/>
        <end position="1214"/>
    </location>
</feature>
<evidence type="ECO:0000256" key="6">
    <source>
        <dbReference type="ARBA" id="ARBA00034103"/>
    </source>
</evidence>
<feature type="region of interest" description="Disordered" evidence="9">
    <location>
        <begin position="800"/>
        <end position="850"/>
    </location>
</feature>
<feature type="domain" description="C2" evidence="10">
    <location>
        <begin position="1586"/>
        <end position="1704"/>
    </location>
</feature>
<feature type="compositionally biased region" description="Low complexity" evidence="9">
    <location>
        <begin position="1732"/>
        <end position="1746"/>
    </location>
</feature>
<feature type="compositionally biased region" description="Basic and acidic residues" evidence="9">
    <location>
        <begin position="317"/>
        <end position="340"/>
    </location>
</feature>
<feature type="compositionally biased region" description="Basic and acidic residues" evidence="9">
    <location>
        <begin position="1266"/>
        <end position="1323"/>
    </location>
</feature>
<keyword evidence="5" id="KW-0770">Synapse</keyword>
<dbReference type="InterPro" id="IPR001478">
    <property type="entry name" value="PDZ"/>
</dbReference>
<keyword evidence="8" id="KW-0175">Coiled coil</keyword>
<dbReference type="GO" id="GO:0042391">
    <property type="term" value="P:regulation of membrane potential"/>
    <property type="evidence" value="ECO:0007669"/>
    <property type="project" value="TreeGrafter"/>
</dbReference>
<evidence type="ECO:0000259" key="11">
    <source>
        <dbReference type="PROSITE" id="PS50106"/>
    </source>
</evidence>
<feature type="compositionally biased region" description="Basic and acidic residues" evidence="9">
    <location>
        <begin position="491"/>
        <end position="506"/>
    </location>
</feature>
<dbReference type="CDD" id="cd06714">
    <property type="entry name" value="PDZ_RIM-like"/>
    <property type="match status" value="1"/>
</dbReference>
<feature type="domain" description="RabBD" evidence="13">
    <location>
        <begin position="11"/>
        <end position="150"/>
    </location>
</feature>
<dbReference type="SMART" id="SM00228">
    <property type="entry name" value="PDZ"/>
    <property type="match status" value="1"/>
</dbReference>
<dbReference type="SMART" id="SM00239">
    <property type="entry name" value="C2"/>
    <property type="match status" value="2"/>
</dbReference>
<feature type="region of interest" description="Disordered" evidence="9">
    <location>
        <begin position="634"/>
        <end position="653"/>
    </location>
</feature>
<feature type="compositionally biased region" description="Polar residues" evidence="9">
    <location>
        <begin position="573"/>
        <end position="590"/>
    </location>
</feature>
<feature type="region of interest" description="Disordered" evidence="9">
    <location>
        <begin position="1717"/>
        <end position="1746"/>
    </location>
</feature>
<evidence type="ECO:0000256" key="2">
    <source>
        <dbReference type="ARBA" id="ARBA00022737"/>
    </source>
</evidence>
<sequence>MSTRRPSLPPMPDLSHLSEEERAIIEGVIQRQKEEEDKEQEILRSLQDDFNKFQENIKKNAEDLSQFGSNLGAVCEICHKTKFADGVGHKCHYCSQRSCARCGGKINPKTNKAVTYTTREIPGTTIVWACNLCRKKQELLIKTGQWYHGGQAKPVNMDNLDKVGSGSDTMSVTSTHSQQTSPTSSDSRMPQNGGGEGSMGKLYGNLTDSGASSEKENMGHNRQDHRREPHTGSVHGKEFKRQYSLSEMSAQNERTSDPRNLDHDHDRGRPPDRGIRDRKSPSEPRRRDIPIGAHGRGDRDRSSTRYDAPPYDSEQYPDQRYHDPSDPRSRDSSRSHDMSHDRHHHGDPRYGGDGSERDERRHDDPRYRDNREDRQSDRYREREAEIDRRYREDRPLDRRREGHSSQERLFEESDGRRSRDSSVRRRAGRDPDRPQENKEGDIYKRGHYREPGNVESHRPPNGERGGVGEKPSGYNTRHVTSKPPLSPKNQKIKDAEDHRMETRDNLGDLDSVPDSVRRQHLDPSSAVNPSNATKTRRKVDMLRNDSLSSDPSDCVRPPPPKPHKHKKGKTKLRQLSFSSSEDEIQSTPDCTSCEDQEIESESVSEKGELETGTTENNQLSEAKRKMVRFGCGEGRSMEEDTGWSEPTVKDSGIDTGLSSSNQTLNDDWLKHPVTWQPSADGTKLIGHMILKKGIPDAKDPSVANRGGTLDEKPGAYDIIKSLKVIGGKPTENGQLGAFITKVKKGSIADSVGHLRPGDEVLEWNGRSLQGASFEEVYDIILESKQEPQVELIVQRDIGKDLQPGMTDHPDNNRELDINRKHPRSGRSDRPSVTVTSPGSPGPGKTRAHSPNVAGKLQVKLCYDGPNYQLIVTILRAEDLPHLHPHQPSNLFCKLYLLPDRSEKSRRKTKGISETTNPRWHQSFIYSPINNNELLQRILEITVWNYDRNLGGEYLGEVVIDLSTADVNDQAYWYQLSYADKPYEAADRTRGRRGAREAYNKNQSSHLSPQGSAPRLSDSDMSEFEEGVGVVSGQGVVGRGDGASVSSIGSSPPPPNDDLEGGRSRRRDRMPSPMPRRRGQSVGCVDEYDGERKHLLAPQDAGKRKQRSPSHDPGSDRIRSRSPGRHRDLDVRSLSPPDSRSRSRTQSPTRSTPSPKKRQLPQIPVQSQSKDKVTQDLEDRARKMKLRMKMNAYKHAASGGPASDSETGRDRERVPHGAHNRFGSQGRLDSGSRERLDMQGSRDRLDMQGSRDPLDIRGSRDPLNVRGSRDPLDSRISRDRLDRKSQLRDRDRDRFSDRELKRIERARDGDHRRGREVERGDLDRRRRHKEFSPEVQSDNAFESDASEASDMSEVSKISTISVRSTQSERPRSSRKFSEFTSKMESRGPNPKPKPLNRSLSNSDVYEKNDGSMSDSAVSSTITTDRRKRRPSLGYKVAALVGLSRKSSSTSQLGQTERKGSKKWLKFRQRFHTVSVVTGLKHSKSMTCLATTSDGDSLTSLEGGKKPKSTFQRSEEVGAAADMRNRITRQTSKDSTDGSIGSLSSDTSTNAMWLPSAMRLAPEGQFGDFIEGLGPAQLVGRQVLGSPCLGEIQLALYDRKGHLEVEVIRARGLISKPGAKILPAPYVKVYLMEGKTCVEKQKTTIVRRTLDPLYQQQLVFMESYVGKILQVTVWGDYGRMDRKVFMGVSQILLEDLDLSNIVFGWYKLFSSSSLVGHHGQSGGQGQGHVRRPSDSSLEGSYSGSFNKS</sequence>
<dbReference type="GO" id="GO:0048791">
    <property type="term" value="P:calcium ion-regulated exocytosis of neurotransmitter"/>
    <property type="evidence" value="ECO:0007669"/>
    <property type="project" value="TreeGrafter"/>
</dbReference>
<dbReference type="Pfam" id="PF00595">
    <property type="entry name" value="PDZ"/>
    <property type="match status" value="1"/>
</dbReference>
<feature type="compositionally biased region" description="Basic and acidic residues" evidence="9">
    <location>
        <begin position="1168"/>
        <end position="1180"/>
    </location>
</feature>
<feature type="region of interest" description="Disordered" evidence="9">
    <location>
        <begin position="1491"/>
        <end position="1514"/>
    </location>
</feature>
<dbReference type="SUPFAM" id="SSF57903">
    <property type="entry name" value="FYVE/PHD zinc finger"/>
    <property type="match status" value="1"/>
</dbReference>
<evidence type="ECO:0008006" key="16">
    <source>
        <dbReference type="Google" id="ProtNLM"/>
    </source>
</evidence>
<feature type="region of interest" description="Disordered" evidence="9">
    <location>
        <begin position="151"/>
        <end position="623"/>
    </location>
</feature>
<dbReference type="FunFam" id="3.30.40.10:FF:000044">
    <property type="entry name" value="Regulating synaptic membrane exocytosis protein 2"/>
    <property type="match status" value="1"/>
</dbReference>
<accession>A0A8S4N2T7</accession>
<dbReference type="Proteomes" id="UP000749559">
    <property type="component" value="Unassembled WGS sequence"/>
</dbReference>
<feature type="compositionally biased region" description="Low complexity" evidence="9">
    <location>
        <begin position="169"/>
        <end position="187"/>
    </location>
</feature>
<dbReference type="GO" id="GO:0050806">
    <property type="term" value="P:positive regulation of synaptic transmission"/>
    <property type="evidence" value="ECO:0007669"/>
    <property type="project" value="TreeGrafter"/>
</dbReference>
<feature type="compositionally biased region" description="Polar residues" evidence="9">
    <location>
        <begin position="1355"/>
        <end position="1364"/>
    </location>
</feature>
<feature type="region of interest" description="Disordered" evidence="9">
    <location>
        <begin position="984"/>
        <end position="1428"/>
    </location>
</feature>
<dbReference type="Pfam" id="PF00168">
    <property type="entry name" value="C2"/>
    <property type="match status" value="2"/>
</dbReference>
<feature type="compositionally biased region" description="Low complexity" evidence="9">
    <location>
        <begin position="1131"/>
        <end position="1153"/>
    </location>
</feature>
<dbReference type="FunFam" id="2.30.42.10:FF:000003">
    <property type="entry name" value="Regulating synaptic membrane exocytosis protein 1, putative"/>
    <property type="match status" value="1"/>
</dbReference>
<keyword evidence="2" id="KW-0677">Repeat</keyword>
<dbReference type="CDD" id="cd04028">
    <property type="entry name" value="C2B_RIM1alpha"/>
    <property type="match status" value="1"/>
</dbReference>
<evidence type="ECO:0000313" key="15">
    <source>
        <dbReference type="Proteomes" id="UP000749559"/>
    </source>
</evidence>